<organism evidence="1 2">
    <name type="scientific">Melastoma candidum</name>
    <dbReference type="NCBI Taxonomy" id="119954"/>
    <lineage>
        <taxon>Eukaryota</taxon>
        <taxon>Viridiplantae</taxon>
        <taxon>Streptophyta</taxon>
        <taxon>Embryophyta</taxon>
        <taxon>Tracheophyta</taxon>
        <taxon>Spermatophyta</taxon>
        <taxon>Magnoliopsida</taxon>
        <taxon>eudicotyledons</taxon>
        <taxon>Gunneridae</taxon>
        <taxon>Pentapetalae</taxon>
        <taxon>rosids</taxon>
        <taxon>malvids</taxon>
        <taxon>Myrtales</taxon>
        <taxon>Melastomataceae</taxon>
        <taxon>Melastomatoideae</taxon>
        <taxon>Melastomateae</taxon>
        <taxon>Melastoma</taxon>
    </lineage>
</organism>
<dbReference type="EMBL" id="CM042890">
    <property type="protein sequence ID" value="KAI4312651.1"/>
    <property type="molecule type" value="Genomic_DNA"/>
</dbReference>
<sequence length="376" mass="40440">MSVAPPLSSSSSAYDPSQLQQSQQVTPVNLSASTSYSSTNLSPGIIITVLILSVTVILTTSLCLLFRHFHRLPDFLSLRGHGHRHHDDHSSDSSSESLSRHLSHRPPAVPSPGAANQLLIDSLPLFSFSSVTRRANAAGTTTTSASSTVVDADCAVCLSRFVSHDTLRLLPFCCHAFHSKCIDTWLSSGHNTCPLCRSNVDAAVVPTASILRPPSSSISPNGSFRLEIGSVIRHRNDSVSDGRRSYSMGSFDYMVEADSEVTVTDQHSRSISDKDDGSIIATSTTTATTNNNNDLAAELNADIGTTRGGGSRSWLGEYIDRLSATLSSRTASFRGSRRFFTGSSRRSEVADVGEWDIEASRVGEEISELFRWASGV</sequence>
<dbReference type="Proteomes" id="UP001057402">
    <property type="component" value="Chromosome 11"/>
</dbReference>
<name>A0ACB9LN43_9MYRT</name>
<accession>A0ACB9LN43</accession>
<gene>
    <name evidence="1" type="ORF">MLD38_037454</name>
</gene>
<proteinExistence type="predicted"/>
<comment type="caution">
    <text evidence="1">The sequence shown here is derived from an EMBL/GenBank/DDBJ whole genome shotgun (WGS) entry which is preliminary data.</text>
</comment>
<evidence type="ECO:0000313" key="1">
    <source>
        <dbReference type="EMBL" id="KAI4312651.1"/>
    </source>
</evidence>
<keyword evidence="2" id="KW-1185">Reference proteome</keyword>
<reference evidence="2" key="1">
    <citation type="journal article" date="2023" name="Front. Plant Sci.">
        <title>Chromosomal-level genome assembly of Melastoma candidum provides insights into trichome evolution.</title>
        <authorList>
            <person name="Zhong Y."/>
            <person name="Wu W."/>
            <person name="Sun C."/>
            <person name="Zou P."/>
            <person name="Liu Y."/>
            <person name="Dai S."/>
            <person name="Zhou R."/>
        </authorList>
    </citation>
    <scope>NUCLEOTIDE SEQUENCE [LARGE SCALE GENOMIC DNA]</scope>
</reference>
<evidence type="ECO:0000313" key="2">
    <source>
        <dbReference type="Proteomes" id="UP001057402"/>
    </source>
</evidence>
<protein>
    <submittedName>
        <fullName evidence="1">Uncharacterized protein</fullName>
    </submittedName>
</protein>